<accession>A0ABX7WNF2</accession>
<dbReference type="SUPFAM" id="SSF81901">
    <property type="entry name" value="HCP-like"/>
    <property type="match status" value="1"/>
</dbReference>
<dbReference type="Gene3D" id="1.25.40.10">
    <property type="entry name" value="Tetratricopeptide repeat domain"/>
    <property type="match status" value="1"/>
</dbReference>
<dbReference type="Pfam" id="PF08238">
    <property type="entry name" value="Sel1"/>
    <property type="match status" value="1"/>
</dbReference>
<name>A0ABX7WNF2_9GAMM</name>
<reference evidence="1 2" key="1">
    <citation type="submission" date="2021-04" db="EMBL/GenBank/DDBJ databases">
        <title>Genomics, taxonomy and metabolism of representatives of sulfur bacteria of the genus Thiothrix: Thiothrix fructosivorans QT, Thiothrix unzii A1T and three new species, Thiothrix subterranea sp. nov., Thiothrix litoralis sp. nov. and 'Candidatus Thiothrix anitrata' sp. nov.</title>
        <authorList>
            <person name="Ravin N.V."/>
            <person name="Smolyakov D."/>
            <person name="Rudenko T.S."/>
            <person name="Mardanov A.V."/>
            <person name="Beletsky A.V."/>
            <person name="Markov N.D."/>
            <person name="Fomenkov A.I."/>
            <person name="Roberts R.J."/>
            <person name="Karnachuk O.V."/>
            <person name="Novikov A."/>
            <person name="Grabovich M.Y."/>
        </authorList>
    </citation>
    <scope>NUCLEOTIDE SEQUENCE [LARGE SCALE GENOMIC DNA]</scope>
    <source>
        <strain evidence="1 2">AS</strain>
    </source>
</reference>
<keyword evidence="2" id="KW-1185">Reference proteome</keyword>
<dbReference type="InterPro" id="IPR006597">
    <property type="entry name" value="Sel1-like"/>
</dbReference>
<dbReference type="InterPro" id="IPR011990">
    <property type="entry name" value="TPR-like_helical_dom_sf"/>
</dbReference>
<evidence type="ECO:0000313" key="1">
    <source>
        <dbReference type="EMBL" id="QTR45326.1"/>
    </source>
</evidence>
<dbReference type="Proteomes" id="UP000672039">
    <property type="component" value="Chromosome"/>
</dbReference>
<evidence type="ECO:0000313" key="2">
    <source>
        <dbReference type="Proteomes" id="UP000672039"/>
    </source>
</evidence>
<proteinExistence type="predicted"/>
<dbReference type="EMBL" id="CP072801">
    <property type="protein sequence ID" value="QTR45326.1"/>
    <property type="molecule type" value="Genomic_DNA"/>
</dbReference>
<gene>
    <name evidence="1" type="ORF">J9253_15120</name>
</gene>
<organism evidence="1 2">
    <name type="scientific">Thiothrix litoralis</name>
    <dbReference type="NCBI Taxonomy" id="2891210"/>
    <lineage>
        <taxon>Bacteria</taxon>
        <taxon>Pseudomonadati</taxon>
        <taxon>Pseudomonadota</taxon>
        <taxon>Gammaproteobacteria</taxon>
        <taxon>Thiotrichales</taxon>
        <taxon>Thiotrichaceae</taxon>
        <taxon>Thiothrix</taxon>
    </lineage>
</organism>
<protein>
    <submittedName>
        <fullName evidence="1">SEL1-like repeat protein</fullName>
    </submittedName>
</protein>
<sequence length="54" mass="5977">MYTLGNGVEQDYAQALHWFAKAANQGSAEALYGLLQLPPPYQYSRKAPSFRSGI</sequence>